<dbReference type="InterPro" id="IPR041694">
    <property type="entry name" value="ADH_N_2"/>
</dbReference>
<evidence type="ECO:0000313" key="3">
    <source>
        <dbReference type="EMBL" id="KAJ7309400.1"/>
    </source>
</evidence>
<dbReference type="SUPFAM" id="SSF50129">
    <property type="entry name" value="GroES-like"/>
    <property type="match status" value="1"/>
</dbReference>
<proteinExistence type="predicted"/>
<dbReference type="SMART" id="SM00829">
    <property type="entry name" value="PKS_ER"/>
    <property type="match status" value="1"/>
</dbReference>
<reference evidence="3" key="1">
    <citation type="submission" date="2023-03" db="EMBL/GenBank/DDBJ databases">
        <title>Massive genome expansion in bonnet fungi (Mycena s.s.) driven by repeated elements and novel gene families across ecological guilds.</title>
        <authorList>
            <consortium name="Lawrence Berkeley National Laboratory"/>
            <person name="Harder C.B."/>
            <person name="Miyauchi S."/>
            <person name="Viragh M."/>
            <person name="Kuo A."/>
            <person name="Thoen E."/>
            <person name="Andreopoulos B."/>
            <person name="Lu D."/>
            <person name="Skrede I."/>
            <person name="Drula E."/>
            <person name="Henrissat B."/>
            <person name="Morin E."/>
            <person name="Kohler A."/>
            <person name="Barry K."/>
            <person name="LaButti K."/>
            <person name="Morin E."/>
            <person name="Salamov A."/>
            <person name="Lipzen A."/>
            <person name="Mereny Z."/>
            <person name="Hegedus B."/>
            <person name="Baldrian P."/>
            <person name="Stursova M."/>
            <person name="Weitz H."/>
            <person name="Taylor A."/>
            <person name="Grigoriev I.V."/>
            <person name="Nagy L.G."/>
            <person name="Martin F."/>
            <person name="Kauserud H."/>
        </authorList>
    </citation>
    <scope>NUCLEOTIDE SEQUENCE</scope>
    <source>
        <strain evidence="3">CBHHK002</strain>
    </source>
</reference>
<keyword evidence="4" id="KW-1185">Reference proteome</keyword>
<accession>A0AAD6Z6Q4</accession>
<comment type="caution">
    <text evidence="3">The sequence shown here is derived from an EMBL/GenBank/DDBJ whole genome shotgun (WGS) entry which is preliminary data.</text>
</comment>
<protein>
    <recommendedName>
        <fullName evidence="2">Enoyl reductase (ER) domain-containing protein</fullName>
    </recommendedName>
</protein>
<dbReference type="Pfam" id="PF00107">
    <property type="entry name" value="ADH_zinc_N"/>
    <property type="match status" value="1"/>
</dbReference>
<sequence length="367" mass="40039">MAPTPNPRLLYAKIPSEELPVAGEHLVFDPKPTIDLDVELKSGQFLTKTLLLSPEPYMRERLRDQSIISYSTPMVLGQPLVGFGLVVVVRSEKEGVKAGDYMFGFTPWEHYTVQPYVDARVDYTGYPAYTFDMDLLVLQPVPDPQGAFPWTAYVTALGCPALTAFIGVEKLSGAKKGETIYVSAGASGVGSIVIQLCKIKGLKVIASAGSDSKVEFLRSIGADVAFNYKTTPVAKALKEHGPLDLYFDNVCGEQLEAAIDNMNMNGRVLCCGAISEYNIPREERYGVKNLSLVFKRRISFQGFIVADSPEMNARFFAEIPPLVAQGKIKTEAHEFKGLENGAAAFLSMFDGSATARPVLVVDPQYGS</sequence>
<dbReference type="PANTHER" id="PTHR43205:SF7">
    <property type="entry name" value="PROSTAGLANDIN REDUCTASE 1"/>
    <property type="match status" value="1"/>
</dbReference>
<evidence type="ECO:0000313" key="4">
    <source>
        <dbReference type="Proteomes" id="UP001218218"/>
    </source>
</evidence>
<dbReference type="Gene3D" id="3.40.50.720">
    <property type="entry name" value="NAD(P)-binding Rossmann-like Domain"/>
    <property type="match status" value="1"/>
</dbReference>
<dbReference type="InterPro" id="IPR013149">
    <property type="entry name" value="ADH-like_C"/>
</dbReference>
<evidence type="ECO:0000259" key="2">
    <source>
        <dbReference type="SMART" id="SM00829"/>
    </source>
</evidence>
<dbReference type="Proteomes" id="UP001218218">
    <property type="component" value="Unassembled WGS sequence"/>
</dbReference>
<dbReference type="InterPro" id="IPR045010">
    <property type="entry name" value="MDR_fam"/>
</dbReference>
<name>A0AAD6Z6Q4_9AGAR</name>
<organism evidence="3 4">
    <name type="scientific">Mycena albidolilacea</name>
    <dbReference type="NCBI Taxonomy" id="1033008"/>
    <lineage>
        <taxon>Eukaryota</taxon>
        <taxon>Fungi</taxon>
        <taxon>Dikarya</taxon>
        <taxon>Basidiomycota</taxon>
        <taxon>Agaricomycotina</taxon>
        <taxon>Agaricomycetes</taxon>
        <taxon>Agaricomycetidae</taxon>
        <taxon>Agaricales</taxon>
        <taxon>Marasmiineae</taxon>
        <taxon>Mycenaceae</taxon>
        <taxon>Mycena</taxon>
    </lineage>
</organism>
<dbReference type="InterPro" id="IPR020843">
    <property type="entry name" value="ER"/>
</dbReference>
<dbReference type="PANTHER" id="PTHR43205">
    <property type="entry name" value="PROSTAGLANDIN REDUCTASE"/>
    <property type="match status" value="1"/>
</dbReference>
<dbReference type="AlphaFoldDB" id="A0AAD6Z6Q4"/>
<gene>
    <name evidence="3" type="ORF">DFH08DRAFT_899240</name>
</gene>
<dbReference type="CDD" id="cd05288">
    <property type="entry name" value="PGDH"/>
    <property type="match status" value="1"/>
</dbReference>
<dbReference type="Gene3D" id="3.90.180.10">
    <property type="entry name" value="Medium-chain alcohol dehydrogenases, catalytic domain"/>
    <property type="match status" value="1"/>
</dbReference>
<dbReference type="SUPFAM" id="SSF51735">
    <property type="entry name" value="NAD(P)-binding Rossmann-fold domains"/>
    <property type="match status" value="1"/>
</dbReference>
<feature type="domain" description="Enoyl reductase (ER)" evidence="2">
    <location>
        <begin position="43"/>
        <end position="359"/>
    </location>
</feature>
<dbReference type="Pfam" id="PF16884">
    <property type="entry name" value="ADH_N_2"/>
    <property type="match status" value="1"/>
</dbReference>
<dbReference type="FunFam" id="3.40.50.720:FF:000121">
    <property type="entry name" value="Prostaglandin reductase 2"/>
    <property type="match status" value="1"/>
</dbReference>
<dbReference type="InterPro" id="IPR011032">
    <property type="entry name" value="GroES-like_sf"/>
</dbReference>
<dbReference type="GO" id="GO:0016628">
    <property type="term" value="F:oxidoreductase activity, acting on the CH-CH group of donors, NAD or NADP as acceptor"/>
    <property type="evidence" value="ECO:0007669"/>
    <property type="project" value="InterPro"/>
</dbReference>
<dbReference type="EMBL" id="JARIHO010000081">
    <property type="protein sequence ID" value="KAJ7309400.1"/>
    <property type="molecule type" value="Genomic_DNA"/>
</dbReference>
<keyword evidence="1" id="KW-0560">Oxidoreductase</keyword>
<dbReference type="InterPro" id="IPR036291">
    <property type="entry name" value="NAD(P)-bd_dom_sf"/>
</dbReference>
<evidence type="ECO:0000256" key="1">
    <source>
        <dbReference type="ARBA" id="ARBA00023002"/>
    </source>
</evidence>